<feature type="transmembrane region" description="Helical" evidence="9">
    <location>
        <begin position="76"/>
        <end position="93"/>
    </location>
</feature>
<evidence type="ECO:0000256" key="5">
    <source>
        <dbReference type="ARBA" id="ARBA00022573"/>
    </source>
</evidence>
<comment type="subcellular location">
    <subcellularLocation>
        <location evidence="1 9">Cell membrane</location>
        <topology evidence="1 9">Multi-pass membrane protein</topology>
    </subcellularLocation>
</comment>
<accession>A0A7U4QKP4</accession>
<evidence type="ECO:0000256" key="9">
    <source>
        <dbReference type="HAMAP-Rule" id="MF_00024"/>
    </source>
</evidence>
<keyword evidence="7 9" id="KW-1133">Transmembrane helix</keyword>
<feature type="transmembrane region" description="Helical" evidence="9">
    <location>
        <begin position="52"/>
        <end position="70"/>
    </location>
</feature>
<keyword evidence="11" id="KW-1185">Reference proteome</keyword>
<feature type="transmembrane region" description="Helical" evidence="9">
    <location>
        <begin position="153"/>
        <end position="174"/>
    </location>
</feature>
<organism evidence="10 11">
    <name type="scientific">Desulfofervidus auxilii</name>
    <dbReference type="NCBI Taxonomy" id="1621989"/>
    <lineage>
        <taxon>Bacteria</taxon>
        <taxon>Pseudomonadati</taxon>
        <taxon>Thermodesulfobacteriota</taxon>
        <taxon>Candidatus Desulfofervidia</taxon>
        <taxon>Candidatus Desulfofervidales</taxon>
        <taxon>Candidatus Desulfofervidaceae</taxon>
        <taxon>Candidatus Desulfofervidus</taxon>
    </lineage>
</organism>
<keyword evidence="8 9" id="KW-0472">Membrane</keyword>
<evidence type="ECO:0000313" key="11">
    <source>
        <dbReference type="Proteomes" id="UP000070560"/>
    </source>
</evidence>
<protein>
    <recommendedName>
        <fullName evidence="9">Cobalamin biosynthesis protein CobD</fullName>
    </recommendedName>
</protein>
<dbReference type="PANTHER" id="PTHR34308:SF1">
    <property type="entry name" value="COBALAMIN BIOSYNTHESIS PROTEIN CBIB"/>
    <property type="match status" value="1"/>
</dbReference>
<reference evidence="10 11" key="1">
    <citation type="submission" date="2015-10" db="EMBL/GenBank/DDBJ databases">
        <title>Candidatus Desulfofervidus auxilii, a hydrogenotrophic sulfate-reducing bacterium involved in the thermophilic anaerobic oxidation of methane.</title>
        <authorList>
            <person name="Krukenberg V."/>
            <person name="Richter M."/>
            <person name="Wegener G."/>
        </authorList>
    </citation>
    <scope>NUCLEOTIDE SEQUENCE [LARGE SCALE GENOMIC DNA]</scope>
    <source>
        <strain evidence="10 11">HS1</strain>
    </source>
</reference>
<dbReference type="GO" id="GO:0009236">
    <property type="term" value="P:cobalamin biosynthetic process"/>
    <property type="evidence" value="ECO:0007669"/>
    <property type="project" value="UniProtKB-UniRule"/>
</dbReference>
<keyword evidence="5 9" id="KW-0169">Cobalamin biosynthesis</keyword>
<dbReference type="HAMAP" id="MF_00024">
    <property type="entry name" value="CobD_CbiB"/>
    <property type="match status" value="1"/>
</dbReference>
<evidence type="ECO:0000256" key="3">
    <source>
        <dbReference type="ARBA" id="ARBA00006263"/>
    </source>
</evidence>
<dbReference type="NCBIfam" id="TIGR00380">
    <property type="entry name" value="cobal_cbiB"/>
    <property type="match status" value="1"/>
</dbReference>
<gene>
    <name evidence="9" type="primary">cobD</name>
    <name evidence="10" type="ORF">HS1_001322</name>
</gene>
<evidence type="ECO:0000256" key="1">
    <source>
        <dbReference type="ARBA" id="ARBA00004651"/>
    </source>
</evidence>
<dbReference type="AlphaFoldDB" id="A0A7U4QKP4"/>
<proteinExistence type="inferred from homology"/>
<dbReference type="OrthoDB" id="9811967at2"/>
<name>A0A7U4QKP4_DESA2</name>
<evidence type="ECO:0000256" key="4">
    <source>
        <dbReference type="ARBA" id="ARBA00022475"/>
    </source>
</evidence>
<evidence type="ECO:0000256" key="6">
    <source>
        <dbReference type="ARBA" id="ARBA00022692"/>
    </source>
</evidence>
<dbReference type="GO" id="GO:0048472">
    <property type="term" value="F:threonine-phosphate decarboxylase activity"/>
    <property type="evidence" value="ECO:0007669"/>
    <property type="project" value="InterPro"/>
</dbReference>
<comment type="function">
    <text evidence="9">Converts cobyric acid to cobinamide by the addition of aminopropanol on the F carboxylic group.</text>
</comment>
<comment type="pathway">
    <text evidence="2 9">Cofactor biosynthesis; adenosylcobalamin biosynthesis.</text>
</comment>
<dbReference type="PANTHER" id="PTHR34308">
    <property type="entry name" value="COBALAMIN BIOSYNTHESIS PROTEIN CBIB"/>
    <property type="match status" value="1"/>
</dbReference>
<dbReference type="GO" id="GO:0005886">
    <property type="term" value="C:plasma membrane"/>
    <property type="evidence" value="ECO:0007669"/>
    <property type="project" value="UniProtKB-SubCell"/>
</dbReference>
<dbReference type="EMBL" id="CP013015">
    <property type="protein sequence ID" value="AMM41126.1"/>
    <property type="molecule type" value="Genomic_DNA"/>
</dbReference>
<feature type="transmembrane region" description="Helical" evidence="9">
    <location>
        <begin position="201"/>
        <end position="221"/>
    </location>
</feature>
<dbReference type="GO" id="GO:0015420">
    <property type="term" value="F:ABC-type vitamin B12 transporter activity"/>
    <property type="evidence" value="ECO:0007669"/>
    <property type="project" value="UniProtKB-UniRule"/>
</dbReference>
<evidence type="ECO:0000256" key="7">
    <source>
        <dbReference type="ARBA" id="ARBA00022989"/>
    </source>
</evidence>
<keyword evidence="4 9" id="KW-1003">Cell membrane</keyword>
<comment type="similarity">
    <text evidence="3 9">Belongs to the CobD/CbiB family.</text>
</comment>
<dbReference type="RefSeq" id="WP_066062659.1">
    <property type="nucleotide sequence ID" value="NZ_CP013015.1"/>
</dbReference>
<dbReference type="Proteomes" id="UP000070560">
    <property type="component" value="Chromosome"/>
</dbReference>
<evidence type="ECO:0000256" key="2">
    <source>
        <dbReference type="ARBA" id="ARBA00004953"/>
    </source>
</evidence>
<dbReference type="KEGG" id="daw:HS1_001322"/>
<dbReference type="Pfam" id="PF03186">
    <property type="entry name" value="CobD_Cbib"/>
    <property type="match status" value="1"/>
</dbReference>
<dbReference type="UniPathway" id="UPA00148"/>
<feature type="transmembrane region" description="Helical" evidence="9">
    <location>
        <begin position="290"/>
        <end position="311"/>
    </location>
</feature>
<evidence type="ECO:0000313" key="10">
    <source>
        <dbReference type="EMBL" id="AMM41126.1"/>
    </source>
</evidence>
<evidence type="ECO:0000256" key="8">
    <source>
        <dbReference type="ARBA" id="ARBA00023136"/>
    </source>
</evidence>
<sequence>MYILIFSYLADLIFGDPEGFPHPVRGIGRLIGLLDNRLRGGSGKRKERIKGVILSLSVTGATFIIAYLLIELSRRLNPLLGVFVSIYLGYTTISTKDLRVKAKVILREIEMNNISKARKRLSHIVGRDTKDLSREEIIIASLESIAENTNDGIIAPLFYLTLGGPVWAMVYKAVNTLDSMVGYKNEKYIHFGWFSAKLDDFFNFIPARISGILISLASFIAGKDFKNSFKILLRDGRRHPSPNSGVSEAAMAGALGIKMGGPSFYEGKEVFKPYIGEKIREIHPFLINEALNISFIASILMLCMGAFFIWII</sequence>
<dbReference type="InterPro" id="IPR004485">
    <property type="entry name" value="Cobalamin_biosynth_CobD/CbiB"/>
</dbReference>
<keyword evidence="6 9" id="KW-0812">Transmembrane</keyword>